<protein>
    <submittedName>
        <fullName evidence="1">Uncharacterized protein</fullName>
    </submittedName>
</protein>
<reference evidence="1" key="1">
    <citation type="submission" date="2014-09" db="EMBL/GenBank/DDBJ databases">
        <authorList>
            <person name="Magalhaes I.L.F."/>
            <person name="Oliveira U."/>
            <person name="Santos F.R."/>
            <person name="Vidigal T.H.D.A."/>
            <person name="Brescovit A.D."/>
            <person name="Santos A.J."/>
        </authorList>
    </citation>
    <scope>NUCLEOTIDE SEQUENCE</scope>
    <source>
        <tissue evidence="1">Shoot tissue taken approximately 20 cm above the soil surface</tissue>
    </source>
</reference>
<evidence type="ECO:0000313" key="1">
    <source>
        <dbReference type="EMBL" id="JAD30580.1"/>
    </source>
</evidence>
<dbReference type="EMBL" id="GBRH01267315">
    <property type="protein sequence ID" value="JAD30580.1"/>
    <property type="molecule type" value="Transcribed_RNA"/>
</dbReference>
<reference evidence="1" key="2">
    <citation type="journal article" date="2015" name="Data Brief">
        <title>Shoot transcriptome of the giant reed, Arundo donax.</title>
        <authorList>
            <person name="Barrero R.A."/>
            <person name="Guerrero F.D."/>
            <person name="Moolhuijzen P."/>
            <person name="Goolsby J.A."/>
            <person name="Tidwell J."/>
            <person name="Bellgard S.E."/>
            <person name="Bellgard M.I."/>
        </authorList>
    </citation>
    <scope>NUCLEOTIDE SEQUENCE</scope>
    <source>
        <tissue evidence="1">Shoot tissue taken approximately 20 cm above the soil surface</tissue>
    </source>
</reference>
<dbReference type="AlphaFoldDB" id="A0A0A8Z1H0"/>
<name>A0A0A8Z1H0_ARUDO</name>
<proteinExistence type="predicted"/>
<organism evidence="1">
    <name type="scientific">Arundo donax</name>
    <name type="common">Giant reed</name>
    <name type="synonym">Donax arundinaceus</name>
    <dbReference type="NCBI Taxonomy" id="35708"/>
    <lineage>
        <taxon>Eukaryota</taxon>
        <taxon>Viridiplantae</taxon>
        <taxon>Streptophyta</taxon>
        <taxon>Embryophyta</taxon>
        <taxon>Tracheophyta</taxon>
        <taxon>Spermatophyta</taxon>
        <taxon>Magnoliopsida</taxon>
        <taxon>Liliopsida</taxon>
        <taxon>Poales</taxon>
        <taxon>Poaceae</taxon>
        <taxon>PACMAD clade</taxon>
        <taxon>Arundinoideae</taxon>
        <taxon>Arundineae</taxon>
        <taxon>Arundo</taxon>
    </lineage>
</organism>
<sequence length="25" mass="2818">MVILNGTVPEGKELRKVLIVIILIR</sequence>
<accession>A0A0A8Z1H0</accession>